<keyword evidence="1" id="KW-0378">Hydrolase</keyword>
<dbReference type="GeneID" id="67180644"/>
<evidence type="ECO:0000259" key="2">
    <source>
        <dbReference type="PROSITE" id="PS50056"/>
    </source>
</evidence>
<dbReference type="Proteomes" id="UP000006683">
    <property type="component" value="Chromosome"/>
</dbReference>
<dbReference type="InterPro" id="IPR029021">
    <property type="entry name" value="Prot-tyrosine_phosphatase-like"/>
</dbReference>
<evidence type="ECO:0000313" key="4">
    <source>
        <dbReference type="Proteomes" id="UP000006683"/>
    </source>
</evidence>
<dbReference type="AlphaFoldDB" id="E1SNA7"/>
<sequence>MAFEPAFIDVNGLPMALHPAPGLEGRLKEDVALLAAAGVAAVVTTLTEEELTRFGIPTLGQEVEAAGMQWVHLPVQDKSLPDAEFDAAWAEQREMLTALMESGKRVSVHCRGGTGRTGLVAAKLLLDSGADWQETLDRVREARPGALEQDSQLGYLQR</sequence>
<dbReference type="SUPFAM" id="SSF52799">
    <property type="entry name" value="(Phosphotyrosine protein) phosphatases II"/>
    <property type="match status" value="1"/>
</dbReference>
<accession>E1SNA7</accession>
<dbReference type="PROSITE" id="PS50056">
    <property type="entry name" value="TYR_PHOSPHATASE_2"/>
    <property type="match status" value="1"/>
</dbReference>
<keyword evidence="4" id="KW-1185">Reference proteome</keyword>
<organism evidence="3 4">
    <name type="scientific">Ferrimonas balearica (strain DSM 9799 / CCM 4581 / KCTC 23876 / PAT)</name>
    <dbReference type="NCBI Taxonomy" id="550540"/>
    <lineage>
        <taxon>Bacteria</taxon>
        <taxon>Pseudomonadati</taxon>
        <taxon>Pseudomonadota</taxon>
        <taxon>Gammaproteobacteria</taxon>
        <taxon>Alteromonadales</taxon>
        <taxon>Ferrimonadaceae</taxon>
        <taxon>Ferrimonas</taxon>
    </lineage>
</organism>
<dbReference type="SMART" id="SM00404">
    <property type="entry name" value="PTPc_motif"/>
    <property type="match status" value="1"/>
</dbReference>
<evidence type="ECO:0000313" key="3">
    <source>
        <dbReference type="EMBL" id="ADN74606.1"/>
    </source>
</evidence>
<dbReference type="OrthoDB" id="9806482at2"/>
<name>E1SNA7_FERBD</name>
<dbReference type="KEGG" id="fbl:Fbal_0392"/>
<dbReference type="InterPro" id="IPR000387">
    <property type="entry name" value="Tyr_Pase_dom"/>
</dbReference>
<dbReference type="RefSeq" id="WP_013343912.1">
    <property type="nucleotide sequence ID" value="NC_014541.1"/>
</dbReference>
<gene>
    <name evidence="3" type="ordered locus">Fbal_0392</name>
</gene>
<dbReference type="PANTHER" id="PTHR23339">
    <property type="entry name" value="TYROSINE SPECIFIC PROTEIN PHOSPHATASE AND DUAL SPECIFICITY PROTEIN PHOSPHATASE"/>
    <property type="match status" value="1"/>
</dbReference>
<dbReference type="EMBL" id="CP002209">
    <property type="protein sequence ID" value="ADN74606.1"/>
    <property type="molecule type" value="Genomic_DNA"/>
</dbReference>
<proteinExistence type="predicted"/>
<dbReference type="Pfam" id="PF22784">
    <property type="entry name" value="PTP-SAK"/>
    <property type="match status" value="1"/>
</dbReference>
<dbReference type="HOGENOM" id="CLU_047330_5_0_6"/>
<dbReference type="InterPro" id="IPR003595">
    <property type="entry name" value="Tyr_Pase_cat"/>
</dbReference>
<dbReference type="STRING" id="550540.Fbal_0392"/>
<dbReference type="InterPro" id="IPR050561">
    <property type="entry name" value="PTP"/>
</dbReference>
<dbReference type="InterPro" id="IPR057023">
    <property type="entry name" value="PTP-SAK"/>
</dbReference>
<evidence type="ECO:0000256" key="1">
    <source>
        <dbReference type="ARBA" id="ARBA00022801"/>
    </source>
</evidence>
<reference evidence="3 4" key="1">
    <citation type="journal article" date="2010" name="Stand. Genomic Sci.">
        <title>Complete genome sequence of Ferrimonas balearica type strain (PAT).</title>
        <authorList>
            <person name="Nolan M."/>
            <person name="Sikorski J."/>
            <person name="Davenport K."/>
            <person name="Lucas S."/>
            <person name="Glavina Del Rio T."/>
            <person name="Tice H."/>
            <person name="Cheng J."/>
            <person name="Goodwin L."/>
            <person name="Pitluck S."/>
            <person name="Liolios K."/>
            <person name="Ivanova N."/>
            <person name="Mavromatis K."/>
            <person name="Ovchinnikova G."/>
            <person name="Pati A."/>
            <person name="Chen A."/>
            <person name="Palaniappan K."/>
            <person name="Land M."/>
            <person name="Hauser L."/>
            <person name="Chang Y."/>
            <person name="Jeffries C."/>
            <person name="Tapia R."/>
            <person name="Brettin T."/>
            <person name="Detter J."/>
            <person name="Han C."/>
            <person name="Yasawong M."/>
            <person name="Rohde M."/>
            <person name="Tindall B."/>
            <person name="Goker M."/>
            <person name="Woyke T."/>
            <person name="Bristow J."/>
            <person name="Eisen J."/>
            <person name="Markowitz V."/>
            <person name="Hugenholtz P."/>
            <person name="Kyrpides N."/>
            <person name="Klenk H."/>
            <person name="Lapidus A."/>
        </authorList>
    </citation>
    <scope>NUCLEOTIDE SEQUENCE [LARGE SCALE GENOMIC DNA]</scope>
    <source>
        <strain evidence="4">DSM 9799 / CCM 4581 / KCTC 23876 / PAT</strain>
    </source>
</reference>
<feature type="domain" description="Tyrosine specific protein phosphatases" evidence="2">
    <location>
        <begin position="87"/>
        <end position="154"/>
    </location>
</feature>
<dbReference type="Gene3D" id="3.90.190.10">
    <property type="entry name" value="Protein tyrosine phosphatase superfamily"/>
    <property type="match status" value="1"/>
</dbReference>
<dbReference type="FunFam" id="3.90.190.10:FF:000157">
    <property type="entry name" value="Protein-tyrosine phosphatase"/>
    <property type="match status" value="1"/>
</dbReference>
<dbReference type="GO" id="GO:0016791">
    <property type="term" value="F:phosphatase activity"/>
    <property type="evidence" value="ECO:0007669"/>
    <property type="project" value="UniProtKB-ARBA"/>
</dbReference>
<dbReference type="PROSITE" id="PS00383">
    <property type="entry name" value="TYR_PHOSPHATASE_1"/>
    <property type="match status" value="1"/>
</dbReference>
<dbReference type="InterPro" id="IPR016130">
    <property type="entry name" value="Tyr_Pase_AS"/>
</dbReference>
<dbReference type="eggNOG" id="COG2453">
    <property type="taxonomic scope" value="Bacteria"/>
</dbReference>
<protein>
    <submittedName>
        <fullName evidence="3">Dual specificity protein phosphatase</fullName>
    </submittedName>
</protein>